<dbReference type="PANTHER" id="PTHR30514:SF1">
    <property type="entry name" value="HTH-TYPE TRANSCRIPTIONAL REGULATOR HEXR-RELATED"/>
    <property type="match status" value="1"/>
</dbReference>
<dbReference type="InterPro" id="IPR035472">
    <property type="entry name" value="RpiR-like_SIS"/>
</dbReference>
<dbReference type="HOGENOM" id="CLU_055769_0_0_0"/>
<dbReference type="InterPro" id="IPR036388">
    <property type="entry name" value="WH-like_DNA-bd_sf"/>
</dbReference>
<dbReference type="GO" id="GO:0003700">
    <property type="term" value="F:DNA-binding transcription factor activity"/>
    <property type="evidence" value="ECO:0007669"/>
    <property type="project" value="InterPro"/>
</dbReference>
<dbReference type="GO" id="GO:0003677">
    <property type="term" value="F:DNA binding"/>
    <property type="evidence" value="ECO:0007669"/>
    <property type="project" value="UniProtKB-KW"/>
</dbReference>
<keyword evidence="1" id="KW-0805">Transcription regulation</keyword>
<gene>
    <name evidence="6" type="ORF">Theth_1627</name>
</gene>
<dbReference type="InterPro" id="IPR047640">
    <property type="entry name" value="RpiR-like"/>
</dbReference>
<evidence type="ECO:0000259" key="4">
    <source>
        <dbReference type="PROSITE" id="PS51071"/>
    </source>
</evidence>
<dbReference type="STRING" id="688269.Theth_1627"/>
<dbReference type="GO" id="GO:0097367">
    <property type="term" value="F:carbohydrate derivative binding"/>
    <property type="evidence" value="ECO:0007669"/>
    <property type="project" value="InterPro"/>
</dbReference>
<evidence type="ECO:0000259" key="5">
    <source>
        <dbReference type="PROSITE" id="PS51464"/>
    </source>
</evidence>
<dbReference type="AlphaFoldDB" id="F7YVL8"/>
<dbReference type="GO" id="GO:1901135">
    <property type="term" value="P:carbohydrate derivative metabolic process"/>
    <property type="evidence" value="ECO:0007669"/>
    <property type="project" value="InterPro"/>
</dbReference>
<evidence type="ECO:0000313" key="6">
    <source>
        <dbReference type="EMBL" id="AEH51678.1"/>
    </source>
</evidence>
<dbReference type="Gene3D" id="1.10.10.10">
    <property type="entry name" value="Winged helix-like DNA-binding domain superfamily/Winged helix DNA-binding domain"/>
    <property type="match status" value="1"/>
</dbReference>
<evidence type="ECO:0000256" key="1">
    <source>
        <dbReference type="ARBA" id="ARBA00023015"/>
    </source>
</evidence>
<dbReference type="PROSITE" id="PS51071">
    <property type="entry name" value="HTH_RPIR"/>
    <property type="match status" value="1"/>
</dbReference>
<dbReference type="Pfam" id="PF01380">
    <property type="entry name" value="SIS"/>
    <property type="match status" value="1"/>
</dbReference>
<dbReference type="PANTHER" id="PTHR30514">
    <property type="entry name" value="GLUCOKINASE"/>
    <property type="match status" value="1"/>
</dbReference>
<dbReference type="InterPro" id="IPR046348">
    <property type="entry name" value="SIS_dom_sf"/>
</dbReference>
<dbReference type="InterPro" id="IPR009057">
    <property type="entry name" value="Homeodomain-like_sf"/>
</dbReference>
<dbReference type="Pfam" id="PF01418">
    <property type="entry name" value="HTH_6"/>
    <property type="match status" value="1"/>
</dbReference>
<dbReference type="KEGG" id="tta:Theth_1627"/>
<protein>
    <submittedName>
        <fullName evidence="6">Transcriptional regulator, RpiR family</fullName>
    </submittedName>
</protein>
<dbReference type="SUPFAM" id="SSF53697">
    <property type="entry name" value="SIS domain"/>
    <property type="match status" value="1"/>
</dbReference>
<name>F7YVL8_9THEM</name>
<dbReference type="InterPro" id="IPR000281">
    <property type="entry name" value="HTH_RpiR"/>
</dbReference>
<dbReference type="Proteomes" id="UP000006804">
    <property type="component" value="Chromosome"/>
</dbReference>
<dbReference type="CDD" id="cd05013">
    <property type="entry name" value="SIS_RpiR"/>
    <property type="match status" value="1"/>
</dbReference>
<dbReference type="PROSITE" id="PS51464">
    <property type="entry name" value="SIS"/>
    <property type="match status" value="1"/>
</dbReference>
<dbReference type="SUPFAM" id="SSF46689">
    <property type="entry name" value="Homeodomain-like"/>
    <property type="match status" value="1"/>
</dbReference>
<feature type="domain" description="HTH rpiR-type" evidence="4">
    <location>
        <begin position="1"/>
        <end position="76"/>
    </location>
</feature>
<organism evidence="6 7">
    <name type="scientific">Pseudothermotoga thermarum DSM 5069</name>
    <dbReference type="NCBI Taxonomy" id="688269"/>
    <lineage>
        <taxon>Bacteria</taxon>
        <taxon>Thermotogati</taxon>
        <taxon>Thermotogota</taxon>
        <taxon>Thermotogae</taxon>
        <taxon>Thermotogales</taxon>
        <taxon>Thermotogaceae</taxon>
        <taxon>Pseudothermotoga</taxon>
    </lineage>
</organism>
<reference evidence="6 7" key="1">
    <citation type="submission" date="2010-11" db="EMBL/GenBank/DDBJ databases">
        <title>The complete genome of Thermotoga thermarum DSM 5069.</title>
        <authorList>
            <consortium name="US DOE Joint Genome Institute (JGI-PGF)"/>
            <person name="Lucas S."/>
            <person name="Copeland A."/>
            <person name="Lapidus A."/>
            <person name="Bruce D."/>
            <person name="Goodwin L."/>
            <person name="Pitluck S."/>
            <person name="Kyrpides N."/>
            <person name="Mavromatis K."/>
            <person name="Ivanova N."/>
            <person name="Zeytun A."/>
            <person name="Brettin T."/>
            <person name="Detter J.C."/>
            <person name="Tapia R."/>
            <person name="Han C."/>
            <person name="Land M."/>
            <person name="Hauser L."/>
            <person name="Markowitz V."/>
            <person name="Cheng J.-F."/>
            <person name="Hugenholtz P."/>
            <person name="Woyke T."/>
            <person name="Wu D."/>
            <person name="Spring S."/>
            <person name="Schroeder M."/>
            <person name="Brambilla E."/>
            <person name="Klenk H.-P."/>
            <person name="Eisen J.A."/>
        </authorList>
    </citation>
    <scope>NUCLEOTIDE SEQUENCE [LARGE SCALE GENOMIC DNA]</scope>
    <source>
        <strain evidence="6 7">DSM 5069</strain>
    </source>
</reference>
<dbReference type="Gene3D" id="3.40.50.10490">
    <property type="entry name" value="Glucose-6-phosphate isomerase like protein, domain 1"/>
    <property type="match status" value="1"/>
</dbReference>
<evidence type="ECO:0000256" key="2">
    <source>
        <dbReference type="ARBA" id="ARBA00023125"/>
    </source>
</evidence>
<keyword evidence="7" id="KW-1185">Reference proteome</keyword>
<dbReference type="OrthoDB" id="3684496at2"/>
<evidence type="ECO:0000256" key="3">
    <source>
        <dbReference type="ARBA" id="ARBA00023163"/>
    </source>
</evidence>
<feature type="domain" description="SIS" evidence="5">
    <location>
        <begin position="114"/>
        <end position="253"/>
    </location>
</feature>
<keyword evidence="3" id="KW-0804">Transcription</keyword>
<dbReference type="PATRIC" id="fig|688269.3.peg.1677"/>
<dbReference type="eggNOG" id="COG1737">
    <property type="taxonomic scope" value="Bacteria"/>
</dbReference>
<dbReference type="EMBL" id="CP002351">
    <property type="protein sequence ID" value="AEH51678.1"/>
    <property type="molecule type" value="Genomic_DNA"/>
</dbReference>
<accession>F7YVL8</accession>
<dbReference type="InterPro" id="IPR001347">
    <property type="entry name" value="SIS_dom"/>
</dbReference>
<evidence type="ECO:0000313" key="7">
    <source>
        <dbReference type="Proteomes" id="UP000006804"/>
    </source>
</evidence>
<sequence length="276" mass="30825">MILDQILGIYDRLSETEKKVASYVLEKPDDVIHYSITEFSKIVQVSETSIFRFVRKLGFDGYQDFKIELTKQISGMRASEEYSESETLNEYIAEIKSLVERLGRTLDEKALDKVSDLIISSRKVIFFGVGLSSVAAEYGSLLLSVLGIPAFCYNDPHMQVTVATGLNEHDLVISVSHSGNIRDTVKSTQVARDVGAKTVAITAGINSPLSKVAEITLYSPVARFEKYEFLRGNLGEIAVVEIVFRMVLNKIFASKKKHLEELSQVLKPKKYEGGEE</sequence>
<keyword evidence="2" id="KW-0238">DNA-binding</keyword>
<proteinExistence type="predicted"/>